<reference evidence="9" key="1">
    <citation type="submission" date="2022-05" db="EMBL/GenBank/DDBJ databases">
        <authorList>
            <person name="Tuo L."/>
        </authorList>
    </citation>
    <scope>NUCLEOTIDE SEQUENCE</scope>
    <source>
        <strain evidence="9">BSK12Z-4</strain>
    </source>
</reference>
<accession>A0A9X2D9J2</accession>
<dbReference type="GO" id="GO:0005829">
    <property type="term" value="C:cytosol"/>
    <property type="evidence" value="ECO:0007669"/>
    <property type="project" value="TreeGrafter"/>
</dbReference>
<dbReference type="Proteomes" id="UP001139485">
    <property type="component" value="Unassembled WGS sequence"/>
</dbReference>
<name>A0A9X2D9J2_9ACTN</name>
<keyword evidence="3 6" id="KW-0055">Arginine biosynthesis</keyword>
<feature type="domain" description="Fumarate lyase N-terminal" evidence="7">
    <location>
        <begin position="29"/>
        <end position="323"/>
    </location>
</feature>
<keyword evidence="4 6" id="KW-0028">Amino-acid biosynthesis</keyword>
<dbReference type="PANTHER" id="PTHR43814">
    <property type="entry name" value="ARGININOSUCCINATE LYASE"/>
    <property type="match status" value="1"/>
</dbReference>
<evidence type="ECO:0000256" key="6">
    <source>
        <dbReference type="HAMAP-Rule" id="MF_00006"/>
    </source>
</evidence>
<dbReference type="InterPro" id="IPR024083">
    <property type="entry name" value="Fumarase/histidase_N"/>
</dbReference>
<dbReference type="InterPro" id="IPR029419">
    <property type="entry name" value="Arg_succ_lyase_C"/>
</dbReference>
<dbReference type="Pfam" id="PF00206">
    <property type="entry name" value="Lyase_1"/>
    <property type="match status" value="1"/>
</dbReference>
<dbReference type="NCBIfam" id="TIGR00838">
    <property type="entry name" value="argH"/>
    <property type="match status" value="1"/>
</dbReference>
<dbReference type="InterPro" id="IPR008948">
    <property type="entry name" value="L-Aspartase-like"/>
</dbReference>
<comment type="similarity">
    <text evidence="6">Belongs to the lyase 1 family. Argininosuccinate lyase subfamily.</text>
</comment>
<dbReference type="Pfam" id="PF14698">
    <property type="entry name" value="ASL_C2"/>
    <property type="match status" value="1"/>
</dbReference>
<dbReference type="Gene3D" id="1.10.275.10">
    <property type="entry name" value="Fumarase/aspartase (N-terminal domain)"/>
    <property type="match status" value="1"/>
</dbReference>
<proteinExistence type="inferred from homology"/>
<dbReference type="AlphaFoldDB" id="A0A9X2D9J2"/>
<evidence type="ECO:0000256" key="1">
    <source>
        <dbReference type="ARBA" id="ARBA00004941"/>
    </source>
</evidence>
<dbReference type="PRINTS" id="PR00145">
    <property type="entry name" value="ARGSUCLYASE"/>
</dbReference>
<dbReference type="FunFam" id="1.20.200.10:FF:000015">
    <property type="entry name" value="argininosuccinate lyase isoform X2"/>
    <property type="match status" value="1"/>
</dbReference>
<dbReference type="GO" id="GO:0042450">
    <property type="term" value="P:L-arginine biosynthetic process via ornithine"/>
    <property type="evidence" value="ECO:0007669"/>
    <property type="project" value="UniProtKB-UniRule"/>
</dbReference>
<dbReference type="InterPro" id="IPR009049">
    <property type="entry name" value="Argininosuccinate_lyase"/>
</dbReference>
<dbReference type="PRINTS" id="PR00149">
    <property type="entry name" value="FUMRATELYASE"/>
</dbReference>
<dbReference type="InterPro" id="IPR022761">
    <property type="entry name" value="Fumarate_lyase_N"/>
</dbReference>
<feature type="domain" description="Argininosuccinate lyase C-terminal" evidence="8">
    <location>
        <begin position="387"/>
        <end position="429"/>
    </location>
</feature>
<evidence type="ECO:0000256" key="5">
    <source>
        <dbReference type="ARBA" id="ARBA00023239"/>
    </source>
</evidence>
<evidence type="ECO:0000256" key="4">
    <source>
        <dbReference type="ARBA" id="ARBA00022605"/>
    </source>
</evidence>
<dbReference type="EC" id="4.3.2.1" evidence="2 6"/>
<evidence type="ECO:0000256" key="3">
    <source>
        <dbReference type="ARBA" id="ARBA00022571"/>
    </source>
</evidence>
<evidence type="ECO:0000313" key="10">
    <source>
        <dbReference type="Proteomes" id="UP001139485"/>
    </source>
</evidence>
<keyword evidence="10" id="KW-1185">Reference proteome</keyword>
<evidence type="ECO:0000259" key="8">
    <source>
        <dbReference type="Pfam" id="PF14698"/>
    </source>
</evidence>
<dbReference type="SUPFAM" id="SSF48557">
    <property type="entry name" value="L-aspartase-like"/>
    <property type="match status" value="1"/>
</dbReference>
<keyword evidence="5 6" id="KW-0456">Lyase</keyword>
<gene>
    <name evidence="6 9" type="primary">argH</name>
    <name evidence="9" type="ORF">M8330_15950</name>
</gene>
<comment type="subcellular location">
    <subcellularLocation>
        <location evidence="6">Cytoplasm</location>
    </subcellularLocation>
</comment>
<protein>
    <recommendedName>
        <fullName evidence="2 6">Argininosuccinate lyase</fullName>
        <shortName evidence="6">ASAL</shortName>
        <ecNumber evidence="2 6">4.3.2.1</ecNumber>
    </recommendedName>
    <alternativeName>
        <fullName evidence="6">Arginosuccinase</fullName>
    </alternativeName>
</protein>
<comment type="pathway">
    <text evidence="1 6">Amino-acid biosynthesis; L-arginine biosynthesis; L-arginine from L-ornithine and carbamoyl phosphate: step 3/3.</text>
</comment>
<evidence type="ECO:0000259" key="7">
    <source>
        <dbReference type="Pfam" id="PF00206"/>
    </source>
</evidence>
<dbReference type="RefSeq" id="WP_250828123.1">
    <property type="nucleotide sequence ID" value="NZ_JAMOIL010000023.1"/>
</dbReference>
<dbReference type="GO" id="GO:0004056">
    <property type="term" value="F:argininosuccinate lyase activity"/>
    <property type="evidence" value="ECO:0007669"/>
    <property type="project" value="UniProtKB-UniRule"/>
</dbReference>
<dbReference type="Gene3D" id="1.10.40.30">
    <property type="entry name" value="Fumarase/aspartase (C-terminal domain)"/>
    <property type="match status" value="1"/>
</dbReference>
<dbReference type="EMBL" id="JAMOIL010000023">
    <property type="protein sequence ID" value="MCM0621783.1"/>
    <property type="molecule type" value="Genomic_DNA"/>
</dbReference>
<comment type="catalytic activity">
    <reaction evidence="6">
        <text>2-(N(omega)-L-arginino)succinate = fumarate + L-arginine</text>
        <dbReference type="Rhea" id="RHEA:24020"/>
        <dbReference type="ChEBI" id="CHEBI:29806"/>
        <dbReference type="ChEBI" id="CHEBI:32682"/>
        <dbReference type="ChEBI" id="CHEBI:57472"/>
        <dbReference type="EC" id="4.3.2.1"/>
    </reaction>
</comment>
<keyword evidence="6" id="KW-0963">Cytoplasm</keyword>
<organism evidence="9 10">
    <name type="scientific">Nocardioides bruguierae</name>
    <dbReference type="NCBI Taxonomy" id="2945102"/>
    <lineage>
        <taxon>Bacteria</taxon>
        <taxon>Bacillati</taxon>
        <taxon>Actinomycetota</taxon>
        <taxon>Actinomycetes</taxon>
        <taxon>Propionibacteriales</taxon>
        <taxon>Nocardioidaceae</taxon>
        <taxon>Nocardioides</taxon>
    </lineage>
</organism>
<evidence type="ECO:0000256" key="2">
    <source>
        <dbReference type="ARBA" id="ARBA00012338"/>
    </source>
</evidence>
<dbReference type="Gene3D" id="1.20.200.10">
    <property type="entry name" value="Fumarase/aspartase (Central domain)"/>
    <property type="match status" value="1"/>
</dbReference>
<dbReference type="CDD" id="cd01359">
    <property type="entry name" value="Argininosuccinate_lyase"/>
    <property type="match status" value="1"/>
</dbReference>
<dbReference type="PANTHER" id="PTHR43814:SF1">
    <property type="entry name" value="ARGININOSUCCINATE LYASE"/>
    <property type="match status" value="1"/>
</dbReference>
<dbReference type="HAMAP" id="MF_00006">
    <property type="entry name" value="Arg_succ_lyase"/>
    <property type="match status" value="1"/>
</dbReference>
<dbReference type="InterPro" id="IPR020557">
    <property type="entry name" value="Fumarate_lyase_CS"/>
</dbReference>
<evidence type="ECO:0000313" key="9">
    <source>
        <dbReference type="EMBL" id="MCM0621783.1"/>
    </source>
</evidence>
<dbReference type="InterPro" id="IPR000362">
    <property type="entry name" value="Fumarate_lyase_fam"/>
</dbReference>
<comment type="caution">
    <text evidence="9">The sequence shown here is derived from an EMBL/GenBank/DDBJ whole genome shotgun (WGS) entry which is preliminary data.</text>
</comment>
<dbReference type="PROSITE" id="PS00163">
    <property type="entry name" value="FUMARATE_LYASES"/>
    <property type="match status" value="1"/>
</dbReference>
<sequence>MSSAPATTTKPHPITEAETAAAVNPLWGGRFSTGADALLVEINSTVHFDHKLAEFDLDGSQAHVRMLASQNLISQGEGEVIRDGLEQVRRELADGTLQLDPALEDVHMNIESRLREIIGPVAGRMHIGRSRNDQVAVDSKLWTKAAVQECDAILEAVIAAIVERATEFSDAAMPGFTHLQCAQPVTLGHHLLAYGEMFLRDRDRLLCALRRMDESPLGAAALAGTGFDIDPFATARDLGFERPARNSIDAVSDRDYMLDVEAAASICGIHMSRLGEELVNWSAPQFGYAQLPEGLTAGSSIMPQKRNPDAAELIRAKSGRMAGALMNLLMVMKALPLAYNRDTQEDKEPFFDCVDTLNLCLRVVQMLIVETTFNTDQMSRDARRGNANATDLADWLVTDRGLTFRDAHHSVGQLVRALDERGFDLVTAPPGLLGELNSDFAGIPTTLTTLEHALSRRTSFGGTAPDNVRAQAAALAAANSALGSDGHSRS</sequence>